<dbReference type="Pfam" id="PF00651">
    <property type="entry name" value="BTB"/>
    <property type="match status" value="1"/>
</dbReference>
<evidence type="ECO:0000256" key="5">
    <source>
        <dbReference type="PROSITE-ProRule" id="PRU00235"/>
    </source>
</evidence>
<sequence length="1487" mass="162822">MTSLHAYFYYRDQVAFQRQLAAASATDVNARDWLGRTVLHLACAALDAAATEYVRMLLAHPGISVNLQDVENHWTALHRALYNGNLSAGHRSDTDTALKDVEGYRAFDLYNTTVEDTMPNKYKIPAGLELYTWGANRNASLGHGNTDDRIHPEQVVLRPRNVDGHDADERDVDSRKSETIALKLQHALVRDVQMSRLHTVVVTDESRVNIRACGFASTGRLGPGGGQHTQPSLSPIIQLASDVKITAIAVGQDHTLALTSDGVVLSWGLGRFSQLGYDVPAPHVQSSPRVISGPLRRERVRGVAACKSASACWTENVLFTWGKNNGQLGYDKNASPVQPIPRVVTKVTKPVISVALNDTAMVCLLSTQDVILLCNDAQSRVTFPSPTRLPLDFLAYRPPQASRTITTAQVFCNESMFSTVSSAGEIFTFNVPTPPAPGERPIPVQPQRVWALRKQWSAVHDAALGSDGSLIICTESGHVFVRSRSGGTKASPFVRVTGLQRAVAVRANDTGGLAALRQPYRPPEIALVGKNFAEDIARLRPYISFTRTENEGMRIEPKLGTLASQATKVLPRFMVGDEEDDGESGFETEALARDVQEILCLWDILAQDRTARRRSGVLGQGIFATSKLVYGADLVLRMQGSTELPVHRVVLSAGCASLARVLGGLGSLHDRESGFSVKLLPAPSPRIGAGPPRALAETPRLAIAGVHPFSVLVLVHYLYTDTLLAISDPRLTRSTAEAFAHGRLQPAQAVRELQTLSRVLHLDVLTDALRSTVRRELPPLLNAHYRAIFDAPTSASPPDVVLRLADRDVWCHSLVLRARSPFFEAFFADEEWTVDRWEGDGSLSVNLGHLEWRSMQYVLRFMCCGEEEEMFERLDFVESIDQFLDLLFDVMFAANELLLDRFLLICSSIVVQYVTIQNISAIYMEAALLHCERLMDSLHQYIAVNMETLLEARLLDDLPPRLIKQLAGAVRGHQAAKSPFARSQQPVNLVAAVNKHSNWLAMQDIPFPIVRSQPNLQSKSSPRVTRKPSLPTSPGSKPTLLHTPPLLINASEDLFSMDEAFVPPLNLDQSTPAEEFGHTPKAGPWKGKSTPKVDMKAILAEAEELQASGRTQYLSTSSSTPMHKQRSGDRMRLAFSLSKTPDVPQGSSPSSSRVVSTPAWRVTAQSADPSSSPSRAVAKTPPSLSQTLARTPPGISQVPDKTPAAQLSGAPIIQKSKSWSTQSSPNLSTHGAQSRTSLGPVISPSKAKPGQTTTTRHGSGKAWILPPVEPVSQSSSSSEPAEHDVEGATLATEIQTEEAELQAEVEFMKWWTAEEERIRLENEVVAESLAQAQSKRPQHHHHHNKKNKKSSAVLAVTESDGAAGPRAPRGGDRRRNAVHRVPSSDRKAPAAPNVRVLRDIKARKGVVDNEISRRAYLYVARNQTLPAQVRYQAQLQLNTFGRYTRPTTVKNRCTVSGRGRGTETGSQYQFRLKALAGELPGVQKASW</sequence>
<feature type="compositionally biased region" description="Polar residues" evidence="6">
    <location>
        <begin position="1163"/>
        <end position="1174"/>
    </location>
</feature>
<dbReference type="Pfam" id="PF13637">
    <property type="entry name" value="Ank_4"/>
    <property type="match status" value="1"/>
</dbReference>
<keyword evidence="9" id="KW-1185">Reference proteome</keyword>
<feature type="compositionally biased region" description="Polar residues" evidence="6">
    <location>
        <begin position="1012"/>
        <end position="1023"/>
    </location>
</feature>
<dbReference type="Gene3D" id="1.25.40.20">
    <property type="entry name" value="Ankyrin repeat-containing domain"/>
    <property type="match status" value="1"/>
</dbReference>
<dbReference type="PROSITE" id="PS50097">
    <property type="entry name" value="BTB"/>
    <property type="match status" value="1"/>
</dbReference>
<name>A0AAD4LWA9_9AGAM</name>
<dbReference type="EMBL" id="WTXG01000286">
    <property type="protein sequence ID" value="KAI0289696.1"/>
    <property type="molecule type" value="Genomic_DNA"/>
</dbReference>
<dbReference type="Proteomes" id="UP001203297">
    <property type="component" value="Unassembled WGS sequence"/>
</dbReference>
<dbReference type="InterPro" id="IPR000408">
    <property type="entry name" value="Reg_chr_condens"/>
</dbReference>
<reference evidence="8" key="1">
    <citation type="journal article" date="2022" name="New Phytol.">
        <title>Evolutionary transition to the ectomycorrhizal habit in the genomes of a hyperdiverse lineage of mushroom-forming fungi.</title>
        <authorList>
            <person name="Looney B."/>
            <person name="Miyauchi S."/>
            <person name="Morin E."/>
            <person name="Drula E."/>
            <person name="Courty P.E."/>
            <person name="Kohler A."/>
            <person name="Kuo A."/>
            <person name="LaButti K."/>
            <person name="Pangilinan J."/>
            <person name="Lipzen A."/>
            <person name="Riley R."/>
            <person name="Andreopoulos W."/>
            <person name="He G."/>
            <person name="Johnson J."/>
            <person name="Nolan M."/>
            <person name="Tritt A."/>
            <person name="Barry K.W."/>
            <person name="Grigoriev I.V."/>
            <person name="Nagy L.G."/>
            <person name="Hibbett D."/>
            <person name="Henrissat B."/>
            <person name="Matheny P.B."/>
            <person name="Labbe J."/>
            <person name="Martin F.M."/>
        </authorList>
    </citation>
    <scope>NUCLEOTIDE SEQUENCE</scope>
    <source>
        <strain evidence="8">BPL690</strain>
    </source>
</reference>
<evidence type="ECO:0000313" key="9">
    <source>
        <dbReference type="Proteomes" id="UP001203297"/>
    </source>
</evidence>
<feature type="region of interest" description="Disordered" evidence="6">
    <location>
        <begin position="1012"/>
        <end position="1041"/>
    </location>
</feature>
<protein>
    <recommendedName>
        <fullName evidence="7">BTB domain-containing protein</fullName>
    </recommendedName>
</protein>
<dbReference type="PANTHER" id="PTHR22872:SF2">
    <property type="entry name" value="INHIBITOR OF BRUTON TYROSINE KINASE"/>
    <property type="match status" value="1"/>
</dbReference>
<dbReference type="PANTHER" id="PTHR22872">
    <property type="entry name" value="BTK-BINDING PROTEIN-RELATED"/>
    <property type="match status" value="1"/>
</dbReference>
<comment type="caution">
    <text evidence="8">The sequence shown here is derived from an EMBL/GenBank/DDBJ whole genome shotgun (WGS) entry which is preliminary data.</text>
</comment>
<comment type="similarity">
    <text evidence="1">Belongs to the universal ribosomal protein uS14 family.</text>
</comment>
<keyword evidence="3" id="KW-0689">Ribosomal protein</keyword>
<dbReference type="PROSITE" id="PS50012">
    <property type="entry name" value="RCC1_3"/>
    <property type="match status" value="4"/>
</dbReference>
<feature type="repeat" description="RCC1" evidence="5">
    <location>
        <begin position="128"/>
        <end position="205"/>
    </location>
</feature>
<dbReference type="InterPro" id="IPR001209">
    <property type="entry name" value="Ribosomal_uS14"/>
</dbReference>
<dbReference type="GO" id="GO:0006412">
    <property type="term" value="P:translation"/>
    <property type="evidence" value="ECO:0007669"/>
    <property type="project" value="InterPro"/>
</dbReference>
<feature type="repeat" description="RCC1" evidence="5">
    <location>
        <begin position="208"/>
        <end position="261"/>
    </location>
</feature>
<organism evidence="8 9">
    <name type="scientific">Multifurca ochricompacta</name>
    <dbReference type="NCBI Taxonomy" id="376703"/>
    <lineage>
        <taxon>Eukaryota</taxon>
        <taxon>Fungi</taxon>
        <taxon>Dikarya</taxon>
        <taxon>Basidiomycota</taxon>
        <taxon>Agaricomycotina</taxon>
        <taxon>Agaricomycetes</taxon>
        <taxon>Russulales</taxon>
        <taxon>Russulaceae</taxon>
        <taxon>Multifurca</taxon>
    </lineage>
</organism>
<dbReference type="SUPFAM" id="SSF54695">
    <property type="entry name" value="POZ domain"/>
    <property type="match status" value="1"/>
</dbReference>
<feature type="compositionally biased region" description="Basic residues" evidence="6">
    <location>
        <begin position="1336"/>
        <end position="1349"/>
    </location>
</feature>
<feature type="domain" description="BTB" evidence="7">
    <location>
        <begin position="798"/>
        <end position="866"/>
    </location>
</feature>
<accession>A0AAD4LWA9</accession>
<evidence type="ECO:0000256" key="2">
    <source>
        <dbReference type="ARBA" id="ARBA00022737"/>
    </source>
</evidence>
<dbReference type="InterPro" id="IPR051625">
    <property type="entry name" value="Signaling_Regulatory_Domain"/>
</dbReference>
<dbReference type="SUPFAM" id="SSF50985">
    <property type="entry name" value="RCC1/BLIP-II"/>
    <property type="match status" value="1"/>
</dbReference>
<feature type="compositionally biased region" description="Polar residues" evidence="6">
    <location>
        <begin position="1215"/>
        <end position="1237"/>
    </location>
</feature>
<feature type="compositionally biased region" description="Polar residues" evidence="6">
    <location>
        <begin position="1108"/>
        <end position="1122"/>
    </location>
</feature>
<evidence type="ECO:0000256" key="4">
    <source>
        <dbReference type="ARBA" id="ARBA00023274"/>
    </source>
</evidence>
<dbReference type="SMART" id="SM00225">
    <property type="entry name" value="BTB"/>
    <property type="match status" value="2"/>
</dbReference>
<dbReference type="Pfam" id="PF00253">
    <property type="entry name" value="Ribosomal_S14"/>
    <property type="match status" value="1"/>
</dbReference>
<dbReference type="Gene3D" id="2.130.10.30">
    <property type="entry name" value="Regulator of chromosome condensation 1/beta-lactamase-inhibitor protein II"/>
    <property type="match status" value="1"/>
</dbReference>
<evidence type="ECO:0000259" key="7">
    <source>
        <dbReference type="PROSITE" id="PS50097"/>
    </source>
</evidence>
<evidence type="ECO:0000313" key="8">
    <source>
        <dbReference type="EMBL" id="KAI0289696.1"/>
    </source>
</evidence>
<dbReference type="Gene3D" id="3.30.710.10">
    <property type="entry name" value="Potassium Channel Kv1.1, Chain A"/>
    <property type="match status" value="2"/>
</dbReference>
<keyword evidence="2" id="KW-0677">Repeat</keyword>
<feature type="compositionally biased region" description="Low complexity" evidence="6">
    <location>
        <begin position="1270"/>
        <end position="1279"/>
    </location>
</feature>
<dbReference type="InterPro" id="IPR000210">
    <property type="entry name" value="BTB/POZ_dom"/>
</dbReference>
<dbReference type="InterPro" id="IPR002110">
    <property type="entry name" value="Ankyrin_rpt"/>
</dbReference>
<dbReference type="InterPro" id="IPR011333">
    <property type="entry name" value="SKP1/BTB/POZ_sf"/>
</dbReference>
<dbReference type="CDD" id="cd18186">
    <property type="entry name" value="BTB_POZ_ZBTB_KLHL-like"/>
    <property type="match status" value="1"/>
</dbReference>
<dbReference type="GO" id="GO:0003735">
    <property type="term" value="F:structural constituent of ribosome"/>
    <property type="evidence" value="ECO:0007669"/>
    <property type="project" value="InterPro"/>
</dbReference>
<dbReference type="GO" id="GO:1990904">
    <property type="term" value="C:ribonucleoprotein complex"/>
    <property type="evidence" value="ECO:0007669"/>
    <property type="project" value="UniProtKB-KW"/>
</dbReference>
<dbReference type="InterPro" id="IPR009091">
    <property type="entry name" value="RCC1/BLIP-II"/>
</dbReference>
<dbReference type="InterPro" id="IPR036770">
    <property type="entry name" value="Ankyrin_rpt-contain_sf"/>
</dbReference>
<keyword evidence="4" id="KW-0687">Ribonucleoprotein</keyword>
<evidence type="ECO:0000256" key="1">
    <source>
        <dbReference type="ARBA" id="ARBA00009083"/>
    </source>
</evidence>
<feature type="region of interest" description="Disordered" evidence="6">
    <location>
        <begin position="1108"/>
        <end position="1287"/>
    </location>
</feature>
<feature type="repeat" description="RCC1" evidence="5">
    <location>
        <begin position="316"/>
        <end position="367"/>
    </location>
</feature>
<dbReference type="Gene3D" id="1.10.287.1480">
    <property type="match status" value="1"/>
</dbReference>
<gene>
    <name evidence="8" type="ORF">B0F90DRAFT_1825963</name>
</gene>
<dbReference type="PRINTS" id="PR00633">
    <property type="entry name" value="RCCNDNSATION"/>
</dbReference>
<dbReference type="GO" id="GO:0005840">
    <property type="term" value="C:ribosome"/>
    <property type="evidence" value="ECO:0007669"/>
    <property type="project" value="UniProtKB-KW"/>
</dbReference>
<dbReference type="SUPFAM" id="SSF57716">
    <property type="entry name" value="Glucocorticoid receptor-like (DNA-binding domain)"/>
    <property type="match status" value="1"/>
</dbReference>
<evidence type="ECO:0000256" key="6">
    <source>
        <dbReference type="SAM" id="MobiDB-lite"/>
    </source>
</evidence>
<feature type="compositionally biased region" description="Low complexity" evidence="6">
    <location>
        <begin position="1141"/>
        <end position="1158"/>
    </location>
</feature>
<dbReference type="SUPFAM" id="SSF48403">
    <property type="entry name" value="Ankyrin repeat"/>
    <property type="match status" value="1"/>
</dbReference>
<dbReference type="Pfam" id="PF13540">
    <property type="entry name" value="RCC1_2"/>
    <property type="match status" value="1"/>
</dbReference>
<feature type="region of interest" description="Disordered" evidence="6">
    <location>
        <begin position="1329"/>
        <end position="1391"/>
    </location>
</feature>
<proteinExistence type="inferred from homology"/>
<feature type="repeat" description="RCC1" evidence="5">
    <location>
        <begin position="262"/>
        <end position="316"/>
    </location>
</feature>
<evidence type="ECO:0000256" key="3">
    <source>
        <dbReference type="ARBA" id="ARBA00022980"/>
    </source>
</evidence>